<dbReference type="EMBL" id="QDEB01061703">
    <property type="protein sequence ID" value="RZC36469.1"/>
    <property type="molecule type" value="Genomic_DNA"/>
</dbReference>
<feature type="non-terminal residue" evidence="1">
    <location>
        <position position="139"/>
    </location>
</feature>
<gene>
    <name evidence="1" type="ORF">BDFB_002283</name>
</gene>
<dbReference type="STRING" id="1661398.A0A482VVJ3"/>
<dbReference type="PANTHER" id="PTHR35317">
    <property type="entry name" value="OS04G0629600 PROTEIN"/>
    <property type="match status" value="1"/>
</dbReference>
<evidence type="ECO:0000313" key="2">
    <source>
        <dbReference type="Proteomes" id="UP000292052"/>
    </source>
</evidence>
<name>A0A482VVJ3_ASBVE</name>
<proteinExistence type="predicted"/>
<accession>A0A482VVJ3</accession>
<reference evidence="1 2" key="1">
    <citation type="submission" date="2017-03" db="EMBL/GenBank/DDBJ databases">
        <title>Genome of the blue death feigning beetle - Asbolus verrucosus.</title>
        <authorList>
            <person name="Rider S.D."/>
        </authorList>
    </citation>
    <scope>NUCLEOTIDE SEQUENCE [LARGE SCALE GENOMIC DNA]</scope>
    <source>
        <strain evidence="1">Butters</strain>
        <tissue evidence="1">Head and leg muscle</tissue>
    </source>
</reference>
<keyword evidence="2" id="KW-1185">Reference proteome</keyword>
<dbReference type="Proteomes" id="UP000292052">
    <property type="component" value="Unassembled WGS sequence"/>
</dbReference>
<dbReference type="OrthoDB" id="6756780at2759"/>
<dbReference type="Pfam" id="PF14223">
    <property type="entry name" value="Retrotran_gag_2"/>
    <property type="match status" value="1"/>
</dbReference>
<sequence length="139" mass="16022">METLTKENFDTWKIHAQAVLIKADLWSYVSGEIPKPTLSEKPTETEAIAVKEWTRQDLKARSEILLSISASKLKYTRGRETSKDVWEKIEYAPKGPARMAILLRQLLQQKMPEGGNVREHIAHFFETVHKLYSMNVPIN</sequence>
<organism evidence="1 2">
    <name type="scientific">Asbolus verrucosus</name>
    <name type="common">Desert ironclad beetle</name>
    <dbReference type="NCBI Taxonomy" id="1661398"/>
    <lineage>
        <taxon>Eukaryota</taxon>
        <taxon>Metazoa</taxon>
        <taxon>Ecdysozoa</taxon>
        <taxon>Arthropoda</taxon>
        <taxon>Hexapoda</taxon>
        <taxon>Insecta</taxon>
        <taxon>Pterygota</taxon>
        <taxon>Neoptera</taxon>
        <taxon>Endopterygota</taxon>
        <taxon>Coleoptera</taxon>
        <taxon>Polyphaga</taxon>
        <taxon>Cucujiformia</taxon>
        <taxon>Tenebrionidae</taxon>
        <taxon>Pimeliinae</taxon>
        <taxon>Asbolus</taxon>
    </lineage>
</organism>
<evidence type="ECO:0000313" key="1">
    <source>
        <dbReference type="EMBL" id="RZC36469.1"/>
    </source>
</evidence>
<comment type="caution">
    <text evidence="1">The sequence shown here is derived from an EMBL/GenBank/DDBJ whole genome shotgun (WGS) entry which is preliminary data.</text>
</comment>
<dbReference type="PANTHER" id="PTHR35317:SF29">
    <property type="entry name" value="CCHC-TYPE DOMAIN-CONTAINING PROTEIN"/>
    <property type="match status" value="1"/>
</dbReference>
<protein>
    <submittedName>
        <fullName evidence="1">UBN2 2 and/or DUF4219 domain containing protein</fullName>
    </submittedName>
</protein>
<dbReference type="AlphaFoldDB" id="A0A482VVJ3"/>